<organism evidence="5 6">
    <name type="scientific">Piptocephalis cylindrospora</name>
    <dbReference type="NCBI Taxonomy" id="1907219"/>
    <lineage>
        <taxon>Eukaryota</taxon>
        <taxon>Fungi</taxon>
        <taxon>Fungi incertae sedis</taxon>
        <taxon>Zoopagomycota</taxon>
        <taxon>Zoopagomycotina</taxon>
        <taxon>Zoopagomycetes</taxon>
        <taxon>Zoopagales</taxon>
        <taxon>Piptocephalidaceae</taxon>
        <taxon>Piptocephalis</taxon>
    </lineage>
</organism>
<keyword evidence="6" id="KW-1185">Reference proteome</keyword>
<dbReference type="GO" id="GO:0019346">
    <property type="term" value="P:transsulfuration"/>
    <property type="evidence" value="ECO:0007669"/>
    <property type="project" value="InterPro"/>
</dbReference>
<feature type="region of interest" description="Disordered" evidence="4">
    <location>
        <begin position="1"/>
        <end position="30"/>
    </location>
</feature>
<accession>A0A4P9Y2H0</accession>
<name>A0A4P9Y2H0_9FUNG</name>
<gene>
    <name evidence="5" type="ORF">BJ684DRAFT_21196</name>
</gene>
<evidence type="ECO:0000256" key="2">
    <source>
        <dbReference type="ARBA" id="ARBA00022898"/>
    </source>
</evidence>
<dbReference type="EMBL" id="KZ988412">
    <property type="protein sequence ID" value="RKP12251.1"/>
    <property type="molecule type" value="Genomic_DNA"/>
</dbReference>
<sequence length="93" mass="10038">MSWPGGTSMTHPSPTTSAPPTPEPGTTKEFRKATDFVLTDHGENGILDPYRASSLPIYQTATFKQVSATEGGAYDYTRSGNPTRSHVGECEFI</sequence>
<dbReference type="Gene3D" id="3.40.640.10">
    <property type="entry name" value="Type I PLP-dependent aspartate aminotransferase-like (Major domain)"/>
    <property type="match status" value="1"/>
</dbReference>
<comment type="cofactor">
    <cofactor evidence="1 3">
        <name>pyridoxal 5'-phosphate</name>
        <dbReference type="ChEBI" id="CHEBI:597326"/>
    </cofactor>
</comment>
<dbReference type="GO" id="GO:0030170">
    <property type="term" value="F:pyridoxal phosphate binding"/>
    <property type="evidence" value="ECO:0007669"/>
    <property type="project" value="InterPro"/>
</dbReference>
<proteinExistence type="inferred from homology"/>
<dbReference type="InterPro" id="IPR015421">
    <property type="entry name" value="PyrdxlP-dep_Trfase_major"/>
</dbReference>
<evidence type="ECO:0000256" key="1">
    <source>
        <dbReference type="ARBA" id="ARBA00001933"/>
    </source>
</evidence>
<protein>
    <recommendedName>
        <fullName evidence="7">Cystathionine gamma-synthase</fullName>
    </recommendedName>
</protein>
<dbReference type="AlphaFoldDB" id="A0A4P9Y2H0"/>
<evidence type="ECO:0000313" key="6">
    <source>
        <dbReference type="Proteomes" id="UP000267251"/>
    </source>
</evidence>
<evidence type="ECO:0000256" key="3">
    <source>
        <dbReference type="RuleBase" id="RU362118"/>
    </source>
</evidence>
<reference evidence="6" key="1">
    <citation type="journal article" date="2018" name="Nat. Microbiol.">
        <title>Leveraging single-cell genomics to expand the fungal tree of life.</title>
        <authorList>
            <person name="Ahrendt S.R."/>
            <person name="Quandt C.A."/>
            <person name="Ciobanu D."/>
            <person name="Clum A."/>
            <person name="Salamov A."/>
            <person name="Andreopoulos B."/>
            <person name="Cheng J.F."/>
            <person name="Woyke T."/>
            <person name="Pelin A."/>
            <person name="Henrissat B."/>
            <person name="Reynolds N.K."/>
            <person name="Benny G.L."/>
            <person name="Smith M.E."/>
            <person name="James T.Y."/>
            <person name="Grigoriev I.V."/>
        </authorList>
    </citation>
    <scope>NUCLEOTIDE SEQUENCE [LARGE SCALE GENOMIC DNA]</scope>
</reference>
<dbReference type="InterPro" id="IPR000277">
    <property type="entry name" value="Cys/Met-Metab_PyrdxlP-dep_enz"/>
</dbReference>
<comment type="similarity">
    <text evidence="3">Belongs to the trans-sulfuration enzymes family.</text>
</comment>
<dbReference type="OrthoDB" id="2545919at2759"/>
<dbReference type="Proteomes" id="UP000267251">
    <property type="component" value="Unassembled WGS sequence"/>
</dbReference>
<keyword evidence="2 3" id="KW-0663">Pyridoxal phosphate</keyword>
<dbReference type="Pfam" id="PF01053">
    <property type="entry name" value="Cys_Met_Meta_PP"/>
    <property type="match status" value="1"/>
</dbReference>
<feature type="compositionally biased region" description="Low complexity" evidence="4">
    <location>
        <begin position="1"/>
        <end position="16"/>
    </location>
</feature>
<evidence type="ECO:0000313" key="5">
    <source>
        <dbReference type="EMBL" id="RKP12251.1"/>
    </source>
</evidence>
<evidence type="ECO:0008006" key="7">
    <source>
        <dbReference type="Google" id="ProtNLM"/>
    </source>
</evidence>
<evidence type="ECO:0000256" key="4">
    <source>
        <dbReference type="SAM" id="MobiDB-lite"/>
    </source>
</evidence>